<keyword evidence="1" id="KW-0805">Transcription regulation</keyword>
<dbReference type="InterPro" id="IPR050204">
    <property type="entry name" value="AraC_XylS_family_regulators"/>
</dbReference>
<evidence type="ECO:0000313" key="5">
    <source>
        <dbReference type="EMBL" id="SDR78631.1"/>
    </source>
</evidence>
<evidence type="ECO:0000256" key="3">
    <source>
        <dbReference type="ARBA" id="ARBA00023163"/>
    </source>
</evidence>
<name>A0A1H1LVS9_BRESA</name>
<accession>A0A1H1LVS9</accession>
<dbReference type="InterPro" id="IPR009057">
    <property type="entry name" value="Homeodomain-like_sf"/>
</dbReference>
<dbReference type="Pfam" id="PF12833">
    <property type="entry name" value="HTH_18"/>
    <property type="match status" value="1"/>
</dbReference>
<sequence>MALIQQPGTHAAREHELAANLAEIVKNVSEHTSAPDAVTIVGMVSGGGTTASAVVGSRSLVTPEQTWFSTDSVPPGRRVTEWETHHASMLVGLRTRLGTGTQLRAQTATLRLPRVRVAKVNGSPHSVQRTADDVAAHPVSGVVVYIPLQGMNEFRHRTGSLTVGPGRGLICDGDTAFSRTFPQGVSELVVQIPRETLAQLTDSDSVRRPMPLDLDPNDSLNPAARELTQLAAGALDRGLRQGQRLETRLLDLLSGVLSRPLANTGPMQEAMAVIAESHCDPGLNASRLAQFLGVSERQLSRLFSATGRSVPQTISDARLATARRMLADPSRANAPMVEIASTCGFGSQAQLSRGYRRRFGIGPLRHRKQLLEESGQLLQAGGSSYCQRL</sequence>
<dbReference type="InterPro" id="IPR018060">
    <property type="entry name" value="HTH_AraC"/>
</dbReference>
<dbReference type="OrthoDB" id="9799345at2"/>
<dbReference type="InterPro" id="IPR035418">
    <property type="entry name" value="AraC-bd_2"/>
</dbReference>
<dbReference type="Gene3D" id="1.10.10.60">
    <property type="entry name" value="Homeodomain-like"/>
    <property type="match status" value="1"/>
</dbReference>
<evidence type="ECO:0000256" key="1">
    <source>
        <dbReference type="ARBA" id="ARBA00023015"/>
    </source>
</evidence>
<proteinExistence type="predicted"/>
<dbReference type="GO" id="GO:0043565">
    <property type="term" value="F:sequence-specific DNA binding"/>
    <property type="evidence" value="ECO:0007669"/>
    <property type="project" value="InterPro"/>
</dbReference>
<dbReference type="PROSITE" id="PS01124">
    <property type="entry name" value="HTH_ARAC_FAMILY_2"/>
    <property type="match status" value="1"/>
</dbReference>
<organism evidence="5 6">
    <name type="scientific">Brevibacterium sandarakinum</name>
    <dbReference type="NCBI Taxonomy" id="629680"/>
    <lineage>
        <taxon>Bacteria</taxon>
        <taxon>Bacillati</taxon>
        <taxon>Actinomycetota</taxon>
        <taxon>Actinomycetes</taxon>
        <taxon>Micrococcales</taxon>
        <taxon>Brevibacteriaceae</taxon>
        <taxon>Brevibacterium</taxon>
    </lineage>
</organism>
<evidence type="ECO:0000313" key="6">
    <source>
        <dbReference type="Proteomes" id="UP000199700"/>
    </source>
</evidence>
<dbReference type="PANTHER" id="PTHR46796">
    <property type="entry name" value="HTH-TYPE TRANSCRIPTIONAL ACTIVATOR RHAS-RELATED"/>
    <property type="match status" value="1"/>
</dbReference>
<dbReference type="SUPFAM" id="SSF46689">
    <property type="entry name" value="Homeodomain-like"/>
    <property type="match status" value="1"/>
</dbReference>
<evidence type="ECO:0000256" key="2">
    <source>
        <dbReference type="ARBA" id="ARBA00023125"/>
    </source>
</evidence>
<dbReference type="STRING" id="629680.SAMN04489751_0444"/>
<dbReference type="AlphaFoldDB" id="A0A1H1LVS9"/>
<keyword evidence="6" id="KW-1185">Reference proteome</keyword>
<dbReference type="RefSeq" id="WP_092102643.1">
    <property type="nucleotide sequence ID" value="NZ_LT629739.1"/>
</dbReference>
<dbReference type="EMBL" id="LT629739">
    <property type="protein sequence ID" value="SDR78631.1"/>
    <property type="molecule type" value="Genomic_DNA"/>
</dbReference>
<feature type="domain" description="HTH araC/xylS-type" evidence="4">
    <location>
        <begin position="268"/>
        <end position="369"/>
    </location>
</feature>
<dbReference type="PANTHER" id="PTHR46796:SF6">
    <property type="entry name" value="ARAC SUBFAMILY"/>
    <property type="match status" value="1"/>
</dbReference>
<keyword evidence="3" id="KW-0804">Transcription</keyword>
<dbReference type="GO" id="GO:0003700">
    <property type="term" value="F:DNA-binding transcription factor activity"/>
    <property type="evidence" value="ECO:0007669"/>
    <property type="project" value="InterPro"/>
</dbReference>
<protein>
    <submittedName>
        <fullName evidence="5">AraC-type DNA-binding protein</fullName>
    </submittedName>
</protein>
<gene>
    <name evidence="5" type="ORF">SAMN04489751_0444</name>
</gene>
<dbReference type="Pfam" id="PF14525">
    <property type="entry name" value="AraC_binding_2"/>
    <property type="match status" value="1"/>
</dbReference>
<reference evidence="5" key="1">
    <citation type="submission" date="2016-10" db="EMBL/GenBank/DDBJ databases">
        <authorList>
            <person name="Varghese N."/>
            <person name="Submissions S."/>
        </authorList>
    </citation>
    <scope>NUCLEOTIDE SEQUENCE [LARGE SCALE GENOMIC DNA]</scope>
    <source>
        <strain evidence="5">DSM 22082</strain>
    </source>
</reference>
<dbReference type="SMART" id="SM00342">
    <property type="entry name" value="HTH_ARAC"/>
    <property type="match status" value="1"/>
</dbReference>
<evidence type="ECO:0000259" key="4">
    <source>
        <dbReference type="PROSITE" id="PS01124"/>
    </source>
</evidence>
<dbReference type="Proteomes" id="UP000199700">
    <property type="component" value="Chromosome"/>
</dbReference>
<keyword evidence="2 5" id="KW-0238">DNA-binding</keyword>